<dbReference type="EMBL" id="JAPEUV010000010">
    <property type="protein sequence ID" value="KAJ4341693.1"/>
    <property type="molecule type" value="Genomic_DNA"/>
</dbReference>
<dbReference type="PANTHER" id="PTHR30466:SF1">
    <property type="entry name" value="FMN REDUCTASE (NADH) RUTF"/>
    <property type="match status" value="1"/>
</dbReference>
<name>A0A9W9C350_9PLEO</name>
<dbReference type="AlphaFoldDB" id="A0A9W9C350"/>
<accession>A0A9W9C350</accession>
<dbReference type="InterPro" id="IPR012349">
    <property type="entry name" value="Split_barrel_FMN-bd"/>
</dbReference>
<dbReference type="InterPro" id="IPR050268">
    <property type="entry name" value="NADH-dep_flavin_reductase"/>
</dbReference>
<dbReference type="Pfam" id="PF01613">
    <property type="entry name" value="Flavin_Reduct"/>
    <property type="match status" value="1"/>
</dbReference>
<comment type="caution">
    <text evidence="3">The sequence shown here is derived from an EMBL/GenBank/DDBJ whole genome shotgun (WGS) entry which is preliminary data.</text>
</comment>
<evidence type="ECO:0000259" key="2">
    <source>
        <dbReference type="SMART" id="SM00903"/>
    </source>
</evidence>
<evidence type="ECO:0000313" key="3">
    <source>
        <dbReference type="EMBL" id="KAJ4341693.1"/>
    </source>
</evidence>
<keyword evidence="4" id="KW-1185">Reference proteome</keyword>
<feature type="domain" description="Flavin reductase like" evidence="2">
    <location>
        <begin position="70"/>
        <end position="238"/>
    </location>
</feature>
<dbReference type="SMART" id="SM00903">
    <property type="entry name" value="Flavin_Reduct"/>
    <property type="match status" value="1"/>
</dbReference>
<keyword evidence="1" id="KW-0560">Oxidoreductase</keyword>
<dbReference type="PANTHER" id="PTHR30466">
    <property type="entry name" value="FLAVIN REDUCTASE"/>
    <property type="match status" value="1"/>
</dbReference>
<dbReference type="Proteomes" id="UP001140562">
    <property type="component" value="Unassembled WGS sequence"/>
</dbReference>
<dbReference type="Gene3D" id="2.30.110.10">
    <property type="entry name" value="Electron Transport, Fmn-binding Protein, Chain A"/>
    <property type="match status" value="1"/>
</dbReference>
<organism evidence="3 4">
    <name type="scientific">Didymella glomerata</name>
    <dbReference type="NCBI Taxonomy" id="749621"/>
    <lineage>
        <taxon>Eukaryota</taxon>
        <taxon>Fungi</taxon>
        <taxon>Dikarya</taxon>
        <taxon>Ascomycota</taxon>
        <taxon>Pezizomycotina</taxon>
        <taxon>Dothideomycetes</taxon>
        <taxon>Pleosporomycetidae</taxon>
        <taxon>Pleosporales</taxon>
        <taxon>Pleosporineae</taxon>
        <taxon>Didymellaceae</taxon>
        <taxon>Didymella</taxon>
    </lineage>
</organism>
<evidence type="ECO:0000256" key="1">
    <source>
        <dbReference type="ARBA" id="ARBA00023002"/>
    </source>
</evidence>
<sequence length="697" mass="77660">MELPDTTTEHMRPLISMSSFVKAASDPTHDFAQGLEKLADAGKDGSRASEQSLSASNGPTYLKEEVRSIMRKVPAAVVVVTVAHVDPETNKSVPMGIAVSSFSTVTLDPPTVSFNIKQPSKTLSAIRDARGSFRVHLPASDHEGLQIIEHFCKGNHPDAYEERLKNLNVRFYQADGGPKTAAPAPRIMGSGVSAELECVLTHELPVADHVILVAQIKNVRTRDVRAPTIAYVDGSYRRLEGKGLIQRHRSEQDPEQPAAVVRYGASERDLTGSSLPVNFQQEQEIAFDWPGIPGEEERGDFADRVRSYLKGLQGLRFVNQAMVKKRLSLQLEEVAAQLGVNLIALIQECQGRASAAQVLPEFYWRLSASNIATLADRMYQLVKADKRFLEVPYQDLLNYLDVMVGSTDVLPSDLLKTVRAEGLVPPFEPFASLSPADIIDGNVLFMEQAEHLLHHKARTLRRGPQRGQSLRDMADKAGVPTAVMFHFARTRIFTVDPVDLEDTHFELTGDVSPEEGLVVIRRLSEHMMLNYRARTTFETHRHRLREADILRDIHVDPRITGINTSFVMAKIRHLSNNGAPIKRQIDEWLQQFFARTVGSDDLNTRITTFVQRFPLRATSWNNKDVLAAMGLSENTLIVTHDNESSKTIAESKVLNMLLAKALKDHYGNGTDEENKAVAKFLMDKYNFNVTGSKQVSS</sequence>
<reference evidence="3" key="1">
    <citation type="submission" date="2022-10" db="EMBL/GenBank/DDBJ databases">
        <title>Tapping the CABI collections for fungal endophytes: first genome assemblies for Collariella, Neodidymelliopsis, Ascochyta clinopodiicola, Didymella pomorum, Didymosphaeria variabile, Neocosmospora piperis and Neocucurbitaria cava.</title>
        <authorList>
            <person name="Hill R."/>
        </authorList>
    </citation>
    <scope>NUCLEOTIDE SEQUENCE</scope>
    <source>
        <strain evidence="3">IMI 360193</strain>
    </source>
</reference>
<dbReference type="InterPro" id="IPR002563">
    <property type="entry name" value="Flavin_Rdtase-like_dom"/>
</dbReference>
<proteinExistence type="predicted"/>
<gene>
    <name evidence="3" type="ORF">N0V87_001708</name>
</gene>
<dbReference type="GO" id="GO:0042602">
    <property type="term" value="F:riboflavin reductase (NADPH) activity"/>
    <property type="evidence" value="ECO:0007669"/>
    <property type="project" value="TreeGrafter"/>
</dbReference>
<dbReference type="GO" id="GO:0010181">
    <property type="term" value="F:FMN binding"/>
    <property type="evidence" value="ECO:0007669"/>
    <property type="project" value="InterPro"/>
</dbReference>
<dbReference type="SUPFAM" id="SSF50475">
    <property type="entry name" value="FMN-binding split barrel"/>
    <property type="match status" value="1"/>
</dbReference>
<evidence type="ECO:0000313" key="4">
    <source>
        <dbReference type="Proteomes" id="UP001140562"/>
    </source>
</evidence>
<protein>
    <recommendedName>
        <fullName evidence="2">Flavin reductase like domain-containing protein</fullName>
    </recommendedName>
</protein>
<dbReference type="OrthoDB" id="2015405at2759"/>